<evidence type="ECO:0000256" key="1">
    <source>
        <dbReference type="SAM" id="Phobius"/>
    </source>
</evidence>
<name>C5BN05_TERTT</name>
<dbReference type="Pfam" id="PF11293">
    <property type="entry name" value="DUF3094"/>
    <property type="match status" value="1"/>
</dbReference>
<dbReference type="OrthoDB" id="6198446at2"/>
<organism evidence="2 3">
    <name type="scientific">Teredinibacter turnerae (strain ATCC 39867 / T7901)</name>
    <dbReference type="NCBI Taxonomy" id="377629"/>
    <lineage>
        <taxon>Bacteria</taxon>
        <taxon>Pseudomonadati</taxon>
        <taxon>Pseudomonadota</taxon>
        <taxon>Gammaproteobacteria</taxon>
        <taxon>Cellvibrionales</taxon>
        <taxon>Cellvibrionaceae</taxon>
        <taxon>Teredinibacter</taxon>
    </lineage>
</organism>
<gene>
    <name evidence="2" type="ordered locus">TERTU_0499</name>
</gene>
<feature type="transmembrane region" description="Helical" evidence="1">
    <location>
        <begin position="32"/>
        <end position="52"/>
    </location>
</feature>
<dbReference type="InterPro" id="IPR021444">
    <property type="entry name" value="DUF3094"/>
</dbReference>
<evidence type="ECO:0000313" key="3">
    <source>
        <dbReference type="Proteomes" id="UP000009080"/>
    </source>
</evidence>
<dbReference type="HOGENOM" id="CLU_203190_0_0_6"/>
<keyword evidence="3" id="KW-1185">Reference proteome</keyword>
<keyword evidence="1" id="KW-1133">Transmembrane helix</keyword>
<sequence length="58" mass="6409">MAKLSLEDQQRVDDYLQASLHQVPRRDFKPGLLLIVLIGVLLLLTGVSYLVAFDAGVV</sequence>
<dbReference type="AlphaFoldDB" id="C5BN05"/>
<dbReference type="EMBL" id="CP001614">
    <property type="protein sequence ID" value="ACR11367.1"/>
    <property type="molecule type" value="Genomic_DNA"/>
</dbReference>
<reference evidence="2 3" key="1">
    <citation type="journal article" date="2009" name="PLoS ONE">
        <title>The complete genome of Teredinibacter turnerae T7901: an intracellular endosymbiont of marine wood-boring bivalves (shipworms).</title>
        <authorList>
            <person name="Yang J.C."/>
            <person name="Madupu R."/>
            <person name="Durkin A.S."/>
            <person name="Ekborg N.A."/>
            <person name="Pedamallu C.S."/>
            <person name="Hostetler J.B."/>
            <person name="Radune D."/>
            <person name="Toms B.S."/>
            <person name="Henrissat B."/>
            <person name="Coutinho P.M."/>
            <person name="Schwarz S."/>
            <person name="Field L."/>
            <person name="Trindade-Silva A.E."/>
            <person name="Soares C.A.G."/>
            <person name="Elshahawi S."/>
            <person name="Hanora A."/>
            <person name="Schmidt E.W."/>
            <person name="Haygood M.G."/>
            <person name="Posfai J."/>
            <person name="Benner J."/>
            <person name="Madinger C."/>
            <person name="Nove J."/>
            <person name="Anton B."/>
            <person name="Chaudhary K."/>
            <person name="Foster J."/>
            <person name="Holman A."/>
            <person name="Kumar S."/>
            <person name="Lessard P.A."/>
            <person name="Luyten Y.A."/>
            <person name="Slatko B."/>
            <person name="Wood N."/>
            <person name="Wu B."/>
            <person name="Teplitski M."/>
            <person name="Mougous J.D."/>
            <person name="Ward N."/>
            <person name="Eisen J.A."/>
            <person name="Badger J.H."/>
            <person name="Distel D.L."/>
        </authorList>
    </citation>
    <scope>NUCLEOTIDE SEQUENCE [LARGE SCALE GENOMIC DNA]</scope>
    <source>
        <strain evidence="3">ATCC 39867 / T7901</strain>
    </source>
</reference>
<keyword evidence="1" id="KW-0472">Membrane</keyword>
<dbReference type="RefSeq" id="WP_015817479.1">
    <property type="nucleotide sequence ID" value="NC_012997.1"/>
</dbReference>
<dbReference type="Proteomes" id="UP000009080">
    <property type="component" value="Chromosome"/>
</dbReference>
<accession>C5BN05</accession>
<keyword evidence="1" id="KW-0812">Transmembrane</keyword>
<evidence type="ECO:0000313" key="2">
    <source>
        <dbReference type="EMBL" id="ACR11367.1"/>
    </source>
</evidence>
<dbReference type="KEGG" id="ttu:TERTU_0499"/>
<protein>
    <submittedName>
        <fullName evidence="2">Hypothetic protein</fullName>
    </submittedName>
</protein>
<proteinExistence type="predicted"/>
<dbReference type="eggNOG" id="ENOG5031KEW">
    <property type="taxonomic scope" value="Bacteria"/>
</dbReference>
<dbReference type="STRING" id="377629.TERTU_0499"/>